<organism evidence="1 2">
    <name type="scientific">Actinoplanes teichomyceticus</name>
    <dbReference type="NCBI Taxonomy" id="1867"/>
    <lineage>
        <taxon>Bacteria</taxon>
        <taxon>Bacillati</taxon>
        <taxon>Actinomycetota</taxon>
        <taxon>Actinomycetes</taxon>
        <taxon>Micromonosporales</taxon>
        <taxon>Micromonosporaceae</taxon>
        <taxon>Actinoplanes</taxon>
    </lineage>
</organism>
<dbReference type="OrthoDB" id="3404736at2"/>
<evidence type="ECO:0000313" key="1">
    <source>
        <dbReference type="EMBL" id="TWG11446.1"/>
    </source>
</evidence>
<comment type="caution">
    <text evidence="1">The sequence shown here is derived from an EMBL/GenBank/DDBJ whole genome shotgun (WGS) entry which is preliminary data.</text>
</comment>
<sequence length="247" mass="27282">MAVLSRYRVLNAILALREFTVTDLAGYSGVKENTVRTVLARDARFVERGGTRAQGRRGGQPIQYRLRADAEDELIGVLRELEGVGANLPPLVTDQEDPAMLSLIAAEDILLRQLPQAPPADRAELVGLATADYEAVEFLVDSDRGEAATHRRVVNLLLDLAEVEQEVMTLAAPDADIRSPDWPARMTEMLSHEAEKKLEAVGRQWRHLLLSWPALSDRELLPDLVRRIGTSWFSAIILGAGDTTQKA</sequence>
<accession>A0A561VIK2</accession>
<dbReference type="EMBL" id="VIWY01000006">
    <property type="protein sequence ID" value="TWG11446.1"/>
    <property type="molecule type" value="Genomic_DNA"/>
</dbReference>
<reference evidence="1 2" key="1">
    <citation type="submission" date="2019-06" db="EMBL/GenBank/DDBJ databases">
        <title>Sequencing the genomes of 1000 actinobacteria strains.</title>
        <authorList>
            <person name="Klenk H.-P."/>
        </authorList>
    </citation>
    <scope>NUCLEOTIDE SEQUENCE [LARGE SCALE GENOMIC DNA]</scope>
    <source>
        <strain evidence="1 2">DSM 43866</strain>
    </source>
</reference>
<dbReference type="RefSeq" id="WP_122978176.1">
    <property type="nucleotide sequence ID" value="NZ_BOMX01000134.1"/>
</dbReference>
<name>A0A561VIK2_ACTTI</name>
<dbReference type="Proteomes" id="UP000320239">
    <property type="component" value="Unassembled WGS sequence"/>
</dbReference>
<gene>
    <name evidence="1" type="ORF">FHX34_106176</name>
</gene>
<keyword evidence="2" id="KW-1185">Reference proteome</keyword>
<protein>
    <submittedName>
        <fullName evidence="1">Uncharacterized protein</fullName>
    </submittedName>
</protein>
<proteinExistence type="predicted"/>
<dbReference type="AlphaFoldDB" id="A0A561VIK2"/>
<evidence type="ECO:0000313" key="2">
    <source>
        <dbReference type="Proteomes" id="UP000320239"/>
    </source>
</evidence>